<reference evidence="1" key="2">
    <citation type="submission" date="2021-04" db="EMBL/GenBank/DDBJ databases">
        <authorList>
            <person name="Gilroy R."/>
        </authorList>
    </citation>
    <scope>NUCLEOTIDE SEQUENCE</scope>
    <source>
        <strain evidence="1">CHK189-11263</strain>
    </source>
</reference>
<evidence type="ECO:0000313" key="2">
    <source>
        <dbReference type="Proteomes" id="UP000824208"/>
    </source>
</evidence>
<dbReference type="InterPro" id="IPR036565">
    <property type="entry name" value="Mur-like_cat_sf"/>
</dbReference>
<dbReference type="GO" id="GO:0005524">
    <property type="term" value="F:ATP binding"/>
    <property type="evidence" value="ECO:0007669"/>
    <property type="project" value="InterPro"/>
</dbReference>
<organism evidence="1 2">
    <name type="scientific">Candidatus Flavonifractor intestinipullorum</name>
    <dbReference type="NCBI Taxonomy" id="2838587"/>
    <lineage>
        <taxon>Bacteria</taxon>
        <taxon>Bacillati</taxon>
        <taxon>Bacillota</taxon>
        <taxon>Clostridia</taxon>
        <taxon>Eubacteriales</taxon>
        <taxon>Oscillospiraceae</taxon>
        <taxon>Flavonifractor</taxon>
    </lineage>
</organism>
<accession>A0A9D2S6D4</accession>
<gene>
    <name evidence="1" type="primary">yqeC</name>
    <name evidence="1" type="ORF">H9714_06325</name>
</gene>
<dbReference type="SUPFAM" id="SSF53623">
    <property type="entry name" value="MurD-like peptide ligases, catalytic domain"/>
    <property type="match status" value="1"/>
</dbReference>
<dbReference type="AlphaFoldDB" id="A0A9D2S6D4"/>
<name>A0A9D2S6D4_9FIRM</name>
<comment type="caution">
    <text evidence="1">The sequence shown here is derived from an EMBL/GenBank/DDBJ whole genome shotgun (WGS) entry which is preliminary data.</text>
</comment>
<reference evidence="1" key="1">
    <citation type="journal article" date="2021" name="PeerJ">
        <title>Extensive microbial diversity within the chicken gut microbiome revealed by metagenomics and culture.</title>
        <authorList>
            <person name="Gilroy R."/>
            <person name="Ravi A."/>
            <person name="Getino M."/>
            <person name="Pursley I."/>
            <person name="Horton D.L."/>
            <person name="Alikhan N.F."/>
            <person name="Baker D."/>
            <person name="Gharbi K."/>
            <person name="Hall N."/>
            <person name="Watson M."/>
            <person name="Adriaenssens E.M."/>
            <person name="Foster-Nyarko E."/>
            <person name="Jarju S."/>
            <person name="Secka A."/>
            <person name="Antonio M."/>
            <person name="Oren A."/>
            <person name="Chaudhuri R.R."/>
            <person name="La Ragione R."/>
            <person name="Hildebrand F."/>
            <person name="Pallen M.J."/>
        </authorList>
    </citation>
    <scope>NUCLEOTIDE SEQUENCE</scope>
    <source>
        <strain evidence="1">CHK189-11263</strain>
    </source>
</reference>
<protein>
    <submittedName>
        <fullName evidence="1">Selenium-dependent hydroxylase accessory protein YqeC</fullName>
    </submittedName>
</protein>
<proteinExistence type="predicted"/>
<dbReference type="Pfam" id="PF19842">
    <property type="entry name" value="YqeC"/>
    <property type="match status" value="1"/>
</dbReference>
<sequence length="241" mass="25755">MDDLWSGLALDMLRHRVVTLVGSGGKTTTLYALARRARDAGKTVIVTTTTHIMPHPGIFVTGDGTKEALRSALDRHGIVTLGKMDRTDKMSGTGCIAVCKELSDLVLVEGDGARMHPLKVPAGHEPVIPPESDAVIAVAGLRALDGAIGRVCHRAERVAALLGKTPCDLITEEDIAAILLSPAGGRKGVRGTMAFRCLLNQADTPELQARGARIARNLEQAGVPTRVQHYVEKERGGRCWF</sequence>
<dbReference type="EMBL" id="DWYC01000053">
    <property type="protein sequence ID" value="HJB57150.1"/>
    <property type="molecule type" value="Genomic_DNA"/>
</dbReference>
<dbReference type="Proteomes" id="UP000824208">
    <property type="component" value="Unassembled WGS sequence"/>
</dbReference>
<evidence type="ECO:0000313" key="1">
    <source>
        <dbReference type="EMBL" id="HJB57150.1"/>
    </source>
</evidence>
<dbReference type="InterPro" id="IPR017587">
    <property type="entry name" value="YqeC"/>
</dbReference>
<dbReference type="NCBIfam" id="TIGR03172">
    <property type="entry name" value="selenium cofactor biosynthesis protein YqeC"/>
    <property type="match status" value="1"/>
</dbReference>